<name>A0A0G1S2H3_9BACT</name>
<evidence type="ECO:0000313" key="1">
    <source>
        <dbReference type="EMBL" id="KKU63581.1"/>
    </source>
</evidence>
<sequence>MSRRTEVEIRPKTVQISFGTIFTVRSFGKETNREDCIIDIGEDNYFYAGQLTKSKRGKPKLVHTATGSPEVFGRLVGLMSTEDVIEAFREGARDGWIFTDVMEGYVRQSAQKGSRMLLLNRD</sequence>
<reference evidence="1 2" key="1">
    <citation type="journal article" date="2015" name="Nature">
        <title>rRNA introns, odd ribosomes, and small enigmatic genomes across a large radiation of phyla.</title>
        <authorList>
            <person name="Brown C.T."/>
            <person name="Hug L.A."/>
            <person name="Thomas B.C."/>
            <person name="Sharon I."/>
            <person name="Castelle C.J."/>
            <person name="Singh A."/>
            <person name="Wilkins M.J."/>
            <person name="Williams K.H."/>
            <person name="Banfield J.F."/>
        </authorList>
    </citation>
    <scope>NUCLEOTIDE SEQUENCE [LARGE SCALE GENOMIC DNA]</scope>
</reference>
<dbReference type="AlphaFoldDB" id="A0A0G1S2H3"/>
<gene>
    <name evidence="1" type="ORF">UX87_C0021G0010</name>
</gene>
<evidence type="ECO:0000313" key="2">
    <source>
        <dbReference type="Proteomes" id="UP000034364"/>
    </source>
</evidence>
<dbReference type="Proteomes" id="UP000034364">
    <property type="component" value="Unassembled WGS sequence"/>
</dbReference>
<organism evidence="1 2">
    <name type="scientific">Candidatus Amesbacteria bacterium GW2011_GWA1_47_16</name>
    <dbReference type="NCBI Taxonomy" id="1618353"/>
    <lineage>
        <taxon>Bacteria</taxon>
        <taxon>Candidatus Amesiibacteriota</taxon>
    </lineage>
</organism>
<dbReference type="EMBL" id="LCNV01000021">
    <property type="protein sequence ID" value="KKU63581.1"/>
    <property type="molecule type" value="Genomic_DNA"/>
</dbReference>
<accession>A0A0G1S2H3</accession>
<protein>
    <submittedName>
        <fullName evidence="1">Uncharacterized protein</fullName>
    </submittedName>
</protein>
<proteinExistence type="predicted"/>
<comment type="caution">
    <text evidence="1">The sequence shown here is derived from an EMBL/GenBank/DDBJ whole genome shotgun (WGS) entry which is preliminary data.</text>
</comment>